<dbReference type="InterPro" id="IPR011006">
    <property type="entry name" value="CheY-like_superfamily"/>
</dbReference>
<keyword evidence="7" id="KW-1185">Reference proteome</keyword>
<evidence type="ECO:0000256" key="2">
    <source>
        <dbReference type="ARBA" id="ARBA00023125"/>
    </source>
</evidence>
<dbReference type="InterPro" id="IPR039420">
    <property type="entry name" value="WalR-like"/>
</dbReference>
<evidence type="ECO:0000313" key="6">
    <source>
        <dbReference type="EMBL" id="RUQ75699.1"/>
    </source>
</evidence>
<dbReference type="PANTHER" id="PTHR43214:SF38">
    <property type="entry name" value="NITRATE_NITRITE RESPONSE REGULATOR PROTEIN NARL"/>
    <property type="match status" value="1"/>
</dbReference>
<feature type="modified residue" description="4-aspartylphosphate" evidence="3">
    <location>
        <position position="71"/>
    </location>
</feature>
<name>A0A433JEV6_9PROT</name>
<dbReference type="AlphaFoldDB" id="A0A433JEV6"/>
<dbReference type="CDD" id="cd06170">
    <property type="entry name" value="LuxR_C_like"/>
    <property type="match status" value="1"/>
</dbReference>
<dbReference type="RefSeq" id="WP_126993919.1">
    <property type="nucleotide sequence ID" value="NZ_CP173190.1"/>
</dbReference>
<dbReference type="InterPro" id="IPR000792">
    <property type="entry name" value="Tscrpt_reg_LuxR_C"/>
</dbReference>
<dbReference type="GO" id="GO:0006355">
    <property type="term" value="P:regulation of DNA-templated transcription"/>
    <property type="evidence" value="ECO:0007669"/>
    <property type="project" value="InterPro"/>
</dbReference>
<dbReference type="SMART" id="SM00421">
    <property type="entry name" value="HTH_LUXR"/>
    <property type="match status" value="1"/>
</dbReference>
<dbReference type="SMART" id="SM00448">
    <property type="entry name" value="REC"/>
    <property type="match status" value="1"/>
</dbReference>
<organism evidence="6 7">
    <name type="scientific">Azospirillum doebereinerae</name>
    <dbReference type="NCBI Taxonomy" id="92933"/>
    <lineage>
        <taxon>Bacteria</taxon>
        <taxon>Pseudomonadati</taxon>
        <taxon>Pseudomonadota</taxon>
        <taxon>Alphaproteobacteria</taxon>
        <taxon>Rhodospirillales</taxon>
        <taxon>Azospirillaceae</taxon>
        <taxon>Azospirillum</taxon>
    </lineage>
</organism>
<dbReference type="Gene3D" id="3.40.50.2300">
    <property type="match status" value="1"/>
</dbReference>
<keyword evidence="1 3" id="KW-0597">Phosphoprotein</keyword>
<protein>
    <submittedName>
        <fullName evidence="6">Response regulator transcription factor</fullName>
    </submittedName>
</protein>
<gene>
    <name evidence="6" type="ORF">EJ913_00855</name>
</gene>
<dbReference type="Pfam" id="PF00196">
    <property type="entry name" value="GerE"/>
    <property type="match status" value="1"/>
</dbReference>
<dbReference type="SUPFAM" id="SSF52172">
    <property type="entry name" value="CheY-like"/>
    <property type="match status" value="1"/>
</dbReference>
<feature type="domain" description="HTH luxR-type" evidence="4">
    <location>
        <begin position="174"/>
        <end position="239"/>
    </location>
</feature>
<dbReference type="PRINTS" id="PR00038">
    <property type="entry name" value="HTHLUXR"/>
</dbReference>
<evidence type="ECO:0000259" key="5">
    <source>
        <dbReference type="PROSITE" id="PS50110"/>
    </source>
</evidence>
<sequence length="245" mass="26012">MEIQLQTRGLERVGKATPTFLVVDDHPLVRHGFALSVGEIHPDARVLEAGSLDEAVTLVRRTPGLTLVLFDLGLGRSDPERSAVERSAGEPVHPGIRRMMDALAGVPLLVISGSDEVADIVDSVRLGARGYILKTSSAEVLEHAISLALSGETFLPLPRAVLNGSVTADTAGPAAGILDRLTDRQRDVFQLLLAGNSNKEIARGLGVLEGTVKVHVRAIMQKLGVRNRTQVAVVAARSGCFPEDA</sequence>
<evidence type="ECO:0000256" key="1">
    <source>
        <dbReference type="ARBA" id="ARBA00022553"/>
    </source>
</evidence>
<keyword evidence="2" id="KW-0238">DNA-binding</keyword>
<dbReference type="InterPro" id="IPR058245">
    <property type="entry name" value="NreC/VraR/RcsB-like_REC"/>
</dbReference>
<evidence type="ECO:0000259" key="4">
    <source>
        <dbReference type="PROSITE" id="PS50043"/>
    </source>
</evidence>
<accession>A0A433JEV6</accession>
<comment type="caution">
    <text evidence="6">The sequence shown here is derived from an EMBL/GenBank/DDBJ whole genome shotgun (WGS) entry which is preliminary data.</text>
</comment>
<dbReference type="GO" id="GO:0000160">
    <property type="term" value="P:phosphorelay signal transduction system"/>
    <property type="evidence" value="ECO:0007669"/>
    <property type="project" value="InterPro"/>
</dbReference>
<dbReference type="PROSITE" id="PS00622">
    <property type="entry name" value="HTH_LUXR_1"/>
    <property type="match status" value="1"/>
</dbReference>
<dbReference type="InterPro" id="IPR016032">
    <property type="entry name" value="Sig_transdc_resp-reg_C-effctor"/>
</dbReference>
<dbReference type="PROSITE" id="PS50110">
    <property type="entry name" value="RESPONSE_REGULATORY"/>
    <property type="match status" value="1"/>
</dbReference>
<evidence type="ECO:0000313" key="7">
    <source>
        <dbReference type="Proteomes" id="UP000280346"/>
    </source>
</evidence>
<dbReference type="GO" id="GO:0003677">
    <property type="term" value="F:DNA binding"/>
    <property type="evidence" value="ECO:0007669"/>
    <property type="project" value="UniProtKB-KW"/>
</dbReference>
<reference evidence="6 7" key="1">
    <citation type="submission" date="2018-12" db="EMBL/GenBank/DDBJ databases">
        <authorList>
            <person name="Yang Y."/>
        </authorList>
    </citation>
    <scope>NUCLEOTIDE SEQUENCE [LARGE SCALE GENOMIC DNA]</scope>
    <source>
        <strain evidence="6 7">GSF71</strain>
    </source>
</reference>
<proteinExistence type="predicted"/>
<dbReference type="CDD" id="cd17535">
    <property type="entry name" value="REC_NarL-like"/>
    <property type="match status" value="1"/>
</dbReference>
<evidence type="ECO:0000256" key="3">
    <source>
        <dbReference type="PROSITE-ProRule" id="PRU00169"/>
    </source>
</evidence>
<dbReference type="Proteomes" id="UP000280346">
    <property type="component" value="Unassembled WGS sequence"/>
</dbReference>
<dbReference type="InterPro" id="IPR001789">
    <property type="entry name" value="Sig_transdc_resp-reg_receiver"/>
</dbReference>
<dbReference type="OrthoDB" id="9805444at2"/>
<dbReference type="SUPFAM" id="SSF46894">
    <property type="entry name" value="C-terminal effector domain of the bipartite response regulators"/>
    <property type="match status" value="1"/>
</dbReference>
<dbReference type="PROSITE" id="PS50043">
    <property type="entry name" value="HTH_LUXR_2"/>
    <property type="match status" value="1"/>
</dbReference>
<dbReference type="EMBL" id="RZIJ01000001">
    <property type="protein sequence ID" value="RUQ75699.1"/>
    <property type="molecule type" value="Genomic_DNA"/>
</dbReference>
<dbReference type="PANTHER" id="PTHR43214">
    <property type="entry name" value="TWO-COMPONENT RESPONSE REGULATOR"/>
    <property type="match status" value="1"/>
</dbReference>
<feature type="domain" description="Response regulatory" evidence="5">
    <location>
        <begin position="19"/>
        <end position="149"/>
    </location>
</feature>